<feature type="transmembrane region" description="Helical" evidence="6">
    <location>
        <begin position="215"/>
        <end position="236"/>
    </location>
</feature>
<keyword evidence="9" id="KW-1185">Reference proteome</keyword>
<organism evidence="8 9">
    <name type="scientific">Streptococcus porcorum</name>
    <dbReference type="NCBI Taxonomy" id="701526"/>
    <lineage>
        <taxon>Bacteria</taxon>
        <taxon>Bacillati</taxon>
        <taxon>Bacillota</taxon>
        <taxon>Bacilli</taxon>
        <taxon>Lactobacillales</taxon>
        <taxon>Streptococcaceae</taxon>
        <taxon>Streptococcus</taxon>
    </lineage>
</organism>
<comment type="subcellular location">
    <subcellularLocation>
        <location evidence="1">Cell membrane</location>
        <topology evidence="1">Multi-pass membrane protein</topology>
    </subcellularLocation>
</comment>
<dbReference type="SUPFAM" id="SSF56281">
    <property type="entry name" value="Metallo-hydrolase/oxidoreductase"/>
    <property type="match status" value="1"/>
</dbReference>
<dbReference type="CDD" id="cd07731">
    <property type="entry name" value="ComA-like_MBL-fold"/>
    <property type="match status" value="1"/>
</dbReference>
<evidence type="ECO:0000256" key="3">
    <source>
        <dbReference type="ARBA" id="ARBA00022692"/>
    </source>
</evidence>
<reference evidence="8 9" key="1">
    <citation type="submission" date="2024-06" db="EMBL/GenBank/DDBJ databases">
        <title>Genomic Encyclopedia of Type Strains, Phase IV (KMG-IV): sequencing the most valuable type-strain genomes for metagenomic binning, comparative biology and taxonomic classification.</title>
        <authorList>
            <person name="Goeker M."/>
        </authorList>
    </citation>
    <scope>NUCLEOTIDE SEQUENCE [LARGE SCALE GENOMIC DNA]</scope>
    <source>
        <strain evidence="8 9">DSM 28302</strain>
    </source>
</reference>
<dbReference type="InterPro" id="IPR035681">
    <property type="entry name" value="ComA-like_MBL"/>
</dbReference>
<dbReference type="EMBL" id="JBEPLN010000003">
    <property type="protein sequence ID" value="MET3633642.1"/>
    <property type="molecule type" value="Genomic_DNA"/>
</dbReference>
<name>A0ABV2JFL0_9STRE</name>
<evidence type="ECO:0000259" key="7">
    <source>
        <dbReference type="SMART" id="SM00849"/>
    </source>
</evidence>
<dbReference type="Proteomes" id="UP001549037">
    <property type="component" value="Unassembled WGS sequence"/>
</dbReference>
<dbReference type="InterPro" id="IPR004797">
    <property type="entry name" value="Competence_ComEC/Rec2"/>
</dbReference>
<keyword evidence="2" id="KW-1003">Cell membrane</keyword>
<evidence type="ECO:0000256" key="5">
    <source>
        <dbReference type="ARBA" id="ARBA00023136"/>
    </source>
</evidence>
<dbReference type="InterPro" id="IPR052159">
    <property type="entry name" value="Competence_DNA_uptake"/>
</dbReference>
<dbReference type="InterPro" id="IPR036866">
    <property type="entry name" value="RibonucZ/Hydroxyglut_hydro"/>
</dbReference>
<keyword evidence="3 6" id="KW-0812">Transmembrane</keyword>
<dbReference type="PANTHER" id="PTHR30619:SF1">
    <property type="entry name" value="RECOMBINATION PROTEIN 2"/>
    <property type="match status" value="1"/>
</dbReference>
<evidence type="ECO:0000256" key="1">
    <source>
        <dbReference type="ARBA" id="ARBA00004651"/>
    </source>
</evidence>
<dbReference type="InterPro" id="IPR001279">
    <property type="entry name" value="Metallo-B-lactamas"/>
</dbReference>
<evidence type="ECO:0000256" key="2">
    <source>
        <dbReference type="ARBA" id="ARBA00022475"/>
    </source>
</evidence>
<accession>A0ABV2JFL0</accession>
<feature type="transmembrane region" description="Helical" evidence="6">
    <location>
        <begin position="299"/>
        <end position="319"/>
    </location>
</feature>
<evidence type="ECO:0000313" key="9">
    <source>
        <dbReference type="Proteomes" id="UP001549037"/>
    </source>
</evidence>
<dbReference type="NCBIfam" id="TIGR00361">
    <property type="entry name" value="ComEC_Rec2"/>
    <property type="match status" value="1"/>
</dbReference>
<dbReference type="Gene3D" id="3.60.15.10">
    <property type="entry name" value="Ribonuclease Z/Hydroxyacylglutathione hydrolase-like"/>
    <property type="match status" value="1"/>
</dbReference>
<comment type="caution">
    <text evidence="8">The sequence shown here is derived from an EMBL/GenBank/DDBJ whole genome shotgun (WGS) entry which is preliminary data.</text>
</comment>
<feature type="transmembrane region" description="Helical" evidence="6">
    <location>
        <begin position="381"/>
        <end position="401"/>
    </location>
</feature>
<evidence type="ECO:0000256" key="6">
    <source>
        <dbReference type="SAM" id="Phobius"/>
    </source>
</evidence>
<dbReference type="InterPro" id="IPR004477">
    <property type="entry name" value="ComEC_N"/>
</dbReference>
<keyword evidence="5 6" id="KW-0472">Membrane</keyword>
<feature type="domain" description="Metallo-beta-lactamase" evidence="7">
    <location>
        <begin position="440"/>
        <end position="645"/>
    </location>
</feature>
<dbReference type="SMART" id="SM00849">
    <property type="entry name" value="Lactamase_B"/>
    <property type="match status" value="1"/>
</dbReference>
<keyword evidence="4 6" id="KW-1133">Transmembrane helix</keyword>
<gene>
    <name evidence="8" type="ORF">ABID28_000275</name>
</gene>
<dbReference type="Pfam" id="PF00753">
    <property type="entry name" value="Lactamase_B"/>
    <property type="match status" value="1"/>
</dbReference>
<proteinExistence type="predicted"/>
<feature type="transmembrane region" description="Helical" evidence="6">
    <location>
        <begin position="256"/>
        <end position="287"/>
    </location>
</feature>
<evidence type="ECO:0000313" key="8">
    <source>
        <dbReference type="EMBL" id="MET3633642.1"/>
    </source>
</evidence>
<dbReference type="Pfam" id="PF03772">
    <property type="entry name" value="Competence"/>
    <property type="match status" value="1"/>
</dbReference>
<feature type="transmembrane region" description="Helical" evidence="6">
    <location>
        <begin position="325"/>
        <end position="350"/>
    </location>
</feature>
<evidence type="ECO:0000256" key="4">
    <source>
        <dbReference type="ARBA" id="ARBA00022989"/>
    </source>
</evidence>
<dbReference type="NCBIfam" id="TIGR00360">
    <property type="entry name" value="ComEC_N-term"/>
    <property type="match status" value="1"/>
</dbReference>
<feature type="transmembrane region" description="Helical" evidence="6">
    <location>
        <begin position="176"/>
        <end position="195"/>
    </location>
</feature>
<sequence length="690" mass="78452">MILTLLPFALFFSFLNWKVALSYHSAPKELTQITMLVDTIKVNGDSLSFRGQNSGRTYQVYYQLQSEEEQAYFKRLDQTVLLMVEAKTQEAEGRRNFSGFDYRAYLKSQKIYRTLKVSKIKSIHKSSKWNIRWQIAQWRRQLLVFIETHFPTPMRHYMTGLLLGYLDVSFDEMEDLYSNLGIIHLFALSGMQVGFFMNRVRYVILRLGVTQEHSFWLQIPLSFLYAGLTGYSISVIRSLLQLSLSLMGYKKLDNFALTIILLMLILPNALASTGAVLSLAYAFILTIMDWEHLKGVKKLLAEVMTVSLGILPLLMWYFASFQPLSIILTALFALVFDLLILPLLSMVLLLSPLFIMDWWNPCFEWLEVVIRLVAHYSPKPLILGTPMLIVGAGMLFFLALWHDFYFVKSLRRLSICCLLCLFCFTKQPLTNEITIVDVGQGDSIFIRDQKGKTILIDVGGKVNFKAQEKWRKKVLDTNADRTLIPYLKSRGVGKIDQLVLTHTDTDHVGDLESVADAFTIGEILVSPGALGKVDFARRLQALGYPVSVVQAGDRLAIMGSSLQVLYPFSVGDGGNNDSIVLYGELLSKRFLFTGDLEDGELDLIKAYPSLDIDVLKAGHHGSKGSSYPEFLAQVTPEVALISAGKNNRYKHPHQETLERFEKAKIRVYRTDQQGAIRFRGRKSWTIETVR</sequence>
<protein>
    <submittedName>
        <fullName evidence="8">Competence protein ComEC</fullName>
    </submittedName>
</protein>
<dbReference type="PANTHER" id="PTHR30619">
    <property type="entry name" value="DNA INTERNALIZATION/COMPETENCE PROTEIN COMEC/REC2"/>
    <property type="match status" value="1"/>
</dbReference>